<evidence type="ECO:0000313" key="2">
    <source>
        <dbReference type="EMBL" id="OGY24800.1"/>
    </source>
</evidence>
<dbReference type="Proteomes" id="UP000177103">
    <property type="component" value="Unassembled WGS sequence"/>
</dbReference>
<reference evidence="2 3" key="1">
    <citation type="journal article" date="2016" name="Nat. Commun.">
        <title>Thousands of microbial genomes shed light on interconnected biogeochemical processes in an aquifer system.</title>
        <authorList>
            <person name="Anantharaman K."/>
            <person name="Brown C.T."/>
            <person name="Hug L.A."/>
            <person name="Sharon I."/>
            <person name="Castelle C.J."/>
            <person name="Probst A.J."/>
            <person name="Thomas B.C."/>
            <person name="Singh A."/>
            <person name="Wilkins M.J."/>
            <person name="Karaoz U."/>
            <person name="Brodie E.L."/>
            <person name="Williams K.H."/>
            <person name="Hubbard S.S."/>
            <person name="Banfield J.F."/>
        </authorList>
    </citation>
    <scope>NUCLEOTIDE SEQUENCE [LARGE SCALE GENOMIC DNA]</scope>
</reference>
<evidence type="ECO:0000313" key="3">
    <source>
        <dbReference type="Proteomes" id="UP000177103"/>
    </source>
</evidence>
<comment type="caution">
    <text evidence="2">The sequence shown here is derived from an EMBL/GenBank/DDBJ whole genome shotgun (WGS) entry which is preliminary data.</text>
</comment>
<accession>A0A1G1WBA5</accession>
<evidence type="ECO:0000256" key="1">
    <source>
        <dbReference type="SAM" id="MobiDB-lite"/>
    </source>
</evidence>
<gene>
    <name evidence="2" type="ORF">A2Y57_01710</name>
</gene>
<proteinExistence type="predicted"/>
<protein>
    <submittedName>
        <fullName evidence="2">Uncharacterized protein</fullName>
    </submittedName>
</protein>
<dbReference type="AlphaFoldDB" id="A0A1G1WBA5"/>
<name>A0A1G1WBA5_9BACT</name>
<organism evidence="2 3">
    <name type="scientific">Candidatus Woykebacteria bacterium RBG_13_40_7b</name>
    <dbReference type="NCBI Taxonomy" id="1802594"/>
    <lineage>
        <taxon>Bacteria</taxon>
        <taxon>Candidatus Woykeibacteriota</taxon>
    </lineage>
</organism>
<feature type="region of interest" description="Disordered" evidence="1">
    <location>
        <begin position="111"/>
        <end position="133"/>
    </location>
</feature>
<dbReference type="EMBL" id="MHCQ01000013">
    <property type="protein sequence ID" value="OGY24800.1"/>
    <property type="molecule type" value="Genomic_DNA"/>
</dbReference>
<sequence length="133" mass="14802">MNKKLLNSLEKSLGSRWSCICRAPYDLARLEIISETETTLVAHYTCPSCKRQQVIAAAIGGAVATTVQTDLMPQEAKKFLTSTCITSDDVLEIKQELKKSNGNFRNLLSKEKPVQKSSDDVEIFVSPPEINRQ</sequence>